<dbReference type="InterPro" id="IPR011019">
    <property type="entry name" value="KIND_dom"/>
</dbReference>
<dbReference type="PROSITE" id="PS50106">
    <property type="entry name" value="PDZ"/>
    <property type="match status" value="1"/>
</dbReference>
<sequence>MEAPDGSRLPILVGDVLALRGAGLATTETWALLCQAAQALQDLFLSNGGVIGGGSRVGPVVTPHTLELTPRGRVMLQIAPQETARAYLPPEYRPGRLYSDTDSEKMWMYSLGRALLDTTPRLAALTGSVSVSPTSALQSVLAAMTEPDPQRRASLMNLLDVISEYCHTRMLTKPFTLIVIDMYREVVRSSQYAVRMRDTCHLKRQPQIYSPYYYYYNHRQYDGEQQQNKNKQLIPSSSLHFLKYHGKANFCKYQTQNSRSHPNLSCLLPMEPHISNNKKPQFQSQLNIKSNCNEDFIIDSQINHSRTYSQPIYSQCSNELIKIQSNHNLVVWDESNKTEIVATIASAENDYSSASSDPIYAFPVKPFLTSHDIRVNRLIAKRSKKTSKKNDVHAQPTKSRVAQNDSNDTGSQLNMIAAVGINMDTKPPPLLSSPDNNIIYHDRLLSDDVNRAINSFGHQYSQSSNSHHTDGGDKDRQVVLKPMLNIGHSQRNSSLSVAIDNAYRAVSSNQLKSNTVHQSRNNNSTLAPPKPPRIGIRNGPRARRGKPIQRAPSRLYCAITGPIRCLNKTQCVGPEFVVRACQPPKSLKVGDSKNSNDNRAGRIVIILLSGQRIDVICDSHKTTAGELFQAVIRAEGLDDNFTLGLAALLAGDFVMLPSEIRLSKVSPPGWSTINECKGPLCCLPTSFMLYLRQRFFLPSLRGIRSWISKHLLYLQIRRCILEQQLICTLNQLINLTGLALQAEFGNYSVNEHACGNYFLLEHYIPETLILNHDYQHPQLLLNTDELRGQLHEAHRNRRGLDANTAEELFITHAQELEDYGLHLYIATTSTKELEKIIGRLRKYRLKNSAYSCDEATDPKNITNFLNNACQFNDISYPTVDYRKIQSTASHEAYYNIESKENIYAIPKNPSAIVDDVKINNSISCGGKTSATKKSETNVWFGIHSQGIKIFERRGEPRKLAYLVKLQWQDIKTLSYSKNSLVICIKYNGKRIKLKLNMEYKKSCYAFKLTSLHHQFFLKLRSELTSLQGLTRDFGVPLNPTLDSALAPKCKASKMKISTVNKQINVNENYPTSLEDYQNKENENPIILEKVATNTYASINNDDEPICYTPADDVIYAQVNARLEPEGASRDTEDESERTHIDTNNIVTSESKYSNNHTNKNWASHQSIDIMCVPTLIRNTPKLVSSNNRYNQFNENPNQPEELYAAINRSSKKYSDDANSSVSRLDKKWSVQYADIASKALSKVKTSSLPNYSVSKQRTDFRTPSLPRRLGVRMGTRAIYSGSHVPRDFSLSDDIELLSFKSETVSSIQSTFAQSSESLMPEAYVLNADIGIDDETFHISKDDTMSASLMARLEELSFVEERMLRTIKLERGHGGSIGLQVTEGNDGGVYVQAISVGGSADMAGNVIKGDKIIAINGSSLLNLRYQDALKMLQSSSCREIELVLSQKTSKRHMPTQSLKSNHIKQMSNVSSSANDSCLTGRRSSDKVLDVVPVHSDSVSSTSHNQYTQNEYGINIASPINLNSASMMVNLDDFDVSGTSHQVFI</sequence>
<dbReference type="InterPro" id="IPR001478">
    <property type="entry name" value="PDZ"/>
</dbReference>
<comment type="caution">
    <text evidence="5">The sequence shown here is derived from an EMBL/GenBank/DDBJ whole genome shotgun (WGS) entry which is preliminary data.</text>
</comment>
<feature type="domain" description="FERM" evidence="3">
    <location>
        <begin position="601"/>
        <end position="1020"/>
    </location>
</feature>
<dbReference type="Pfam" id="PF09380">
    <property type="entry name" value="FERM_C"/>
    <property type="match status" value="1"/>
</dbReference>
<dbReference type="InterPro" id="IPR052074">
    <property type="entry name" value="NonRcpt_TyrProt_Phosphatase"/>
</dbReference>
<dbReference type="SUPFAM" id="SSF50156">
    <property type="entry name" value="PDZ domain-like"/>
    <property type="match status" value="1"/>
</dbReference>
<dbReference type="PANTHER" id="PTHR46900">
    <property type="entry name" value="TYROSINE-PROTEIN PHOSPHATASE NON-RECEPTOR TYPE 13"/>
    <property type="match status" value="1"/>
</dbReference>
<dbReference type="Gene3D" id="1.10.510.10">
    <property type="entry name" value="Transferase(Phosphotransferase) domain 1"/>
    <property type="match status" value="1"/>
</dbReference>
<dbReference type="InterPro" id="IPR035963">
    <property type="entry name" value="FERM_2"/>
</dbReference>
<accession>A0AA39F9X2</accession>
<dbReference type="CDD" id="cd14473">
    <property type="entry name" value="FERM_B-lobe"/>
    <property type="match status" value="1"/>
</dbReference>
<keyword evidence="1" id="KW-0677">Repeat</keyword>
<dbReference type="PROSITE" id="PS00661">
    <property type="entry name" value="FERM_2"/>
    <property type="match status" value="1"/>
</dbReference>
<organism evidence="5 6">
    <name type="scientific">Microctonus aethiopoides</name>
    <dbReference type="NCBI Taxonomy" id="144406"/>
    <lineage>
        <taxon>Eukaryota</taxon>
        <taxon>Metazoa</taxon>
        <taxon>Ecdysozoa</taxon>
        <taxon>Arthropoda</taxon>
        <taxon>Hexapoda</taxon>
        <taxon>Insecta</taxon>
        <taxon>Pterygota</taxon>
        <taxon>Neoptera</taxon>
        <taxon>Endopterygota</taxon>
        <taxon>Hymenoptera</taxon>
        <taxon>Apocrita</taxon>
        <taxon>Ichneumonoidea</taxon>
        <taxon>Braconidae</taxon>
        <taxon>Euphorinae</taxon>
        <taxon>Microctonus</taxon>
    </lineage>
</organism>
<dbReference type="Proteomes" id="UP001168990">
    <property type="component" value="Unassembled WGS sequence"/>
</dbReference>
<dbReference type="InterPro" id="IPR000299">
    <property type="entry name" value="FERM_domain"/>
</dbReference>
<evidence type="ECO:0000259" key="3">
    <source>
        <dbReference type="PROSITE" id="PS50057"/>
    </source>
</evidence>
<dbReference type="InterPro" id="IPR014352">
    <property type="entry name" value="FERM/acyl-CoA-bd_prot_sf"/>
</dbReference>
<dbReference type="PROSITE" id="PS50057">
    <property type="entry name" value="FERM_3"/>
    <property type="match status" value="1"/>
</dbReference>
<dbReference type="InterPro" id="IPR011993">
    <property type="entry name" value="PH-like_dom_sf"/>
</dbReference>
<feature type="region of interest" description="Disordered" evidence="2">
    <location>
        <begin position="511"/>
        <end position="547"/>
    </location>
</feature>
<dbReference type="SUPFAM" id="SSF47031">
    <property type="entry name" value="Second domain of FERM"/>
    <property type="match status" value="1"/>
</dbReference>
<keyword evidence="6" id="KW-1185">Reference proteome</keyword>
<dbReference type="InterPro" id="IPR019749">
    <property type="entry name" value="Band_41_domain"/>
</dbReference>
<dbReference type="Pfam" id="PF00373">
    <property type="entry name" value="FERM_M"/>
    <property type="match status" value="1"/>
</dbReference>
<dbReference type="CDD" id="cd00136">
    <property type="entry name" value="PDZ_canonical"/>
    <property type="match status" value="1"/>
</dbReference>
<dbReference type="Gene3D" id="2.30.42.10">
    <property type="match status" value="1"/>
</dbReference>
<reference evidence="5" key="2">
    <citation type="submission" date="2023-03" db="EMBL/GenBank/DDBJ databases">
        <authorList>
            <person name="Inwood S.N."/>
            <person name="Skelly J.G."/>
            <person name="Guhlin J."/>
            <person name="Harrop T.W.R."/>
            <person name="Goldson S.G."/>
            <person name="Dearden P.K."/>
        </authorList>
    </citation>
    <scope>NUCLEOTIDE SEQUENCE</scope>
    <source>
        <strain evidence="5">Irish</strain>
        <tissue evidence="5">Whole body</tissue>
    </source>
</reference>
<evidence type="ECO:0000256" key="1">
    <source>
        <dbReference type="ARBA" id="ARBA00022737"/>
    </source>
</evidence>
<reference evidence="5" key="1">
    <citation type="journal article" date="2023" name="bioRxiv">
        <title>Scaffold-level genome assemblies of two parasitoid biocontrol wasps reveal the parthenogenesis mechanism and an associated novel virus.</title>
        <authorList>
            <person name="Inwood S."/>
            <person name="Skelly J."/>
            <person name="Guhlin J."/>
            <person name="Harrop T."/>
            <person name="Goldson S."/>
            <person name="Dearden P."/>
        </authorList>
    </citation>
    <scope>NUCLEOTIDE SEQUENCE</scope>
    <source>
        <strain evidence="5">Irish</strain>
        <tissue evidence="5">Whole body</tissue>
    </source>
</reference>
<feature type="region of interest" description="Disordered" evidence="2">
    <location>
        <begin position="379"/>
        <end position="410"/>
    </location>
</feature>
<feature type="domain" description="PDZ" evidence="4">
    <location>
        <begin position="1365"/>
        <end position="1434"/>
    </location>
</feature>
<evidence type="ECO:0000259" key="4">
    <source>
        <dbReference type="PROSITE" id="PS50106"/>
    </source>
</evidence>
<dbReference type="Pfam" id="PF00595">
    <property type="entry name" value="PDZ"/>
    <property type="match status" value="1"/>
</dbReference>
<dbReference type="SMART" id="SM00228">
    <property type="entry name" value="PDZ"/>
    <property type="match status" value="1"/>
</dbReference>
<dbReference type="PANTHER" id="PTHR46900:SF2">
    <property type="entry name" value="TYROSINE-PROTEIN PHOSPHATASE NON-RECEPTOR TYPE 13"/>
    <property type="match status" value="1"/>
</dbReference>
<dbReference type="GO" id="GO:0009887">
    <property type="term" value="P:animal organ morphogenesis"/>
    <property type="evidence" value="ECO:0007669"/>
    <property type="project" value="UniProtKB-ARBA"/>
</dbReference>
<feature type="compositionally biased region" description="Polar residues" evidence="2">
    <location>
        <begin position="511"/>
        <end position="526"/>
    </location>
</feature>
<evidence type="ECO:0000313" key="6">
    <source>
        <dbReference type="Proteomes" id="UP001168990"/>
    </source>
</evidence>
<dbReference type="GO" id="GO:0071944">
    <property type="term" value="C:cell periphery"/>
    <property type="evidence" value="ECO:0007669"/>
    <property type="project" value="UniProtKB-ARBA"/>
</dbReference>
<dbReference type="InterPro" id="IPR018980">
    <property type="entry name" value="FERM_PH-like_C"/>
</dbReference>
<dbReference type="SUPFAM" id="SSF50729">
    <property type="entry name" value="PH domain-like"/>
    <property type="match status" value="1"/>
</dbReference>
<dbReference type="InterPro" id="IPR019748">
    <property type="entry name" value="FERM_central"/>
</dbReference>
<name>A0AA39F9X2_9HYME</name>
<evidence type="ECO:0008006" key="7">
    <source>
        <dbReference type="Google" id="ProtNLM"/>
    </source>
</evidence>
<evidence type="ECO:0000313" key="5">
    <source>
        <dbReference type="EMBL" id="KAK0165659.1"/>
    </source>
</evidence>
<proteinExistence type="predicted"/>
<dbReference type="InterPro" id="IPR036034">
    <property type="entry name" value="PDZ_sf"/>
</dbReference>
<dbReference type="EMBL" id="JAQQBS010001422">
    <property type="protein sequence ID" value="KAK0165659.1"/>
    <property type="molecule type" value="Genomic_DNA"/>
</dbReference>
<dbReference type="InterPro" id="IPR019747">
    <property type="entry name" value="FERM_CS"/>
</dbReference>
<feature type="compositionally biased region" description="Polar residues" evidence="2">
    <location>
        <begin position="396"/>
        <end position="410"/>
    </location>
</feature>
<evidence type="ECO:0000256" key="2">
    <source>
        <dbReference type="SAM" id="MobiDB-lite"/>
    </source>
</evidence>
<dbReference type="SMART" id="SM00750">
    <property type="entry name" value="KIND"/>
    <property type="match status" value="1"/>
</dbReference>
<dbReference type="GO" id="GO:0030182">
    <property type="term" value="P:neuron differentiation"/>
    <property type="evidence" value="ECO:0007669"/>
    <property type="project" value="UniProtKB-ARBA"/>
</dbReference>
<dbReference type="Gene3D" id="2.30.29.30">
    <property type="entry name" value="Pleckstrin-homology domain (PH domain)/Phosphotyrosine-binding domain (PTB)"/>
    <property type="match status" value="1"/>
</dbReference>
<dbReference type="SMART" id="SM01196">
    <property type="entry name" value="FERM_C"/>
    <property type="match status" value="1"/>
</dbReference>
<protein>
    <recommendedName>
        <fullName evidence="7">FERM and PDZ domain-containing protein 2</fullName>
    </recommendedName>
</protein>
<dbReference type="Gene3D" id="1.20.80.10">
    <property type="match status" value="1"/>
</dbReference>
<gene>
    <name evidence="5" type="ORF">PV328_004160</name>
</gene>
<dbReference type="SMART" id="SM00295">
    <property type="entry name" value="B41"/>
    <property type="match status" value="1"/>
</dbReference>